<feature type="transmembrane region" description="Helical" evidence="8">
    <location>
        <begin position="4834"/>
        <end position="4857"/>
    </location>
</feature>
<accession>A0A1I8JH62</accession>
<feature type="transmembrane region" description="Helical" evidence="8">
    <location>
        <begin position="820"/>
        <end position="838"/>
    </location>
</feature>
<dbReference type="PANTHER" id="PTHR10721:SF1">
    <property type="entry name" value="MITOCHONDRIAL IMPORT INNER MEMBRANE TRANSLOCASE SUBUNIT TIM44"/>
    <property type="match status" value="1"/>
</dbReference>
<dbReference type="PANTHER" id="PTHR10721">
    <property type="entry name" value="MITOCHONDRIAL IMPORT INNER MEMBRANE TRANSLOCASE SUBUNIT TIM44"/>
    <property type="match status" value="1"/>
</dbReference>
<keyword evidence="8" id="KW-1133">Transmembrane helix</keyword>
<feature type="transmembrane region" description="Helical" evidence="8">
    <location>
        <begin position="1833"/>
        <end position="1858"/>
    </location>
</feature>
<keyword evidence="10" id="KW-1185">Reference proteome</keyword>
<keyword evidence="8" id="KW-0812">Transmembrane</keyword>
<feature type="transmembrane region" description="Helical" evidence="8">
    <location>
        <begin position="531"/>
        <end position="554"/>
    </location>
</feature>
<feature type="transmembrane region" description="Helical" evidence="8">
    <location>
        <begin position="2753"/>
        <end position="2778"/>
    </location>
</feature>
<feature type="transmembrane region" description="Helical" evidence="8">
    <location>
        <begin position="701"/>
        <end position="724"/>
    </location>
</feature>
<name>A0A1I8JH62_9PLAT</name>
<feature type="transmembrane region" description="Helical" evidence="8">
    <location>
        <begin position="4357"/>
        <end position="4381"/>
    </location>
</feature>
<feature type="transmembrane region" description="Helical" evidence="8">
    <location>
        <begin position="2216"/>
        <end position="2234"/>
    </location>
</feature>
<comment type="similarity">
    <text evidence="2">Belongs to the Tim44 family.</text>
</comment>
<evidence type="ECO:0000256" key="4">
    <source>
        <dbReference type="ARBA" id="ARBA00022946"/>
    </source>
</evidence>
<feature type="transmembrane region" description="Helical" evidence="8">
    <location>
        <begin position="476"/>
        <end position="499"/>
    </location>
</feature>
<feature type="transmembrane region" description="Helical" evidence="8">
    <location>
        <begin position="736"/>
        <end position="754"/>
    </location>
</feature>
<feature type="region of interest" description="Disordered" evidence="7">
    <location>
        <begin position="6383"/>
        <end position="6421"/>
    </location>
</feature>
<feature type="transmembrane region" description="Helical" evidence="8">
    <location>
        <begin position="1518"/>
        <end position="1537"/>
    </location>
</feature>
<feature type="transmembrane region" description="Helical" evidence="8">
    <location>
        <begin position="4284"/>
        <end position="4305"/>
    </location>
</feature>
<feature type="transmembrane region" description="Helical" evidence="8">
    <location>
        <begin position="1756"/>
        <end position="1774"/>
    </location>
</feature>
<reference evidence="11" key="1">
    <citation type="submission" date="2016-11" db="UniProtKB">
        <authorList>
            <consortium name="WormBaseParasite"/>
        </authorList>
    </citation>
    <scope>IDENTIFICATION</scope>
</reference>
<keyword evidence="3" id="KW-0999">Mitochondrion inner membrane</keyword>
<proteinExistence type="inferred from homology"/>
<feature type="transmembrane region" description="Helical" evidence="8">
    <location>
        <begin position="1272"/>
        <end position="1299"/>
    </location>
</feature>
<feature type="transmembrane region" description="Helical" evidence="8">
    <location>
        <begin position="5267"/>
        <end position="5285"/>
    </location>
</feature>
<feature type="transmembrane region" description="Helical" evidence="8">
    <location>
        <begin position="255"/>
        <end position="282"/>
    </location>
</feature>
<feature type="compositionally biased region" description="Low complexity" evidence="7">
    <location>
        <begin position="6435"/>
        <end position="6452"/>
    </location>
</feature>
<protein>
    <submittedName>
        <fullName evidence="11">Tim44 domain-containing protein</fullName>
    </submittedName>
</protein>
<feature type="transmembrane region" description="Helical" evidence="8">
    <location>
        <begin position="2293"/>
        <end position="2318"/>
    </location>
</feature>
<evidence type="ECO:0000256" key="3">
    <source>
        <dbReference type="ARBA" id="ARBA00022792"/>
    </source>
</evidence>
<feature type="transmembrane region" description="Helical" evidence="8">
    <location>
        <begin position="3465"/>
        <end position="3489"/>
    </location>
</feature>
<dbReference type="SMART" id="SM00978">
    <property type="entry name" value="Tim44"/>
    <property type="match status" value="1"/>
</dbReference>
<evidence type="ECO:0000256" key="2">
    <source>
        <dbReference type="ARBA" id="ARBA00009597"/>
    </source>
</evidence>
<feature type="compositionally biased region" description="Basic residues" evidence="7">
    <location>
        <begin position="6457"/>
        <end position="6475"/>
    </location>
</feature>
<feature type="transmembrane region" description="Helical" evidence="8">
    <location>
        <begin position="2714"/>
        <end position="2732"/>
    </location>
</feature>
<feature type="transmembrane region" description="Helical" evidence="8">
    <location>
        <begin position="4516"/>
        <end position="4534"/>
    </location>
</feature>
<feature type="transmembrane region" description="Helical" evidence="8">
    <location>
        <begin position="4554"/>
        <end position="4572"/>
    </location>
</feature>
<feature type="transmembrane region" description="Helical" evidence="8">
    <location>
        <begin position="5306"/>
        <end position="5331"/>
    </location>
</feature>
<feature type="transmembrane region" description="Helical" evidence="8">
    <location>
        <begin position="4124"/>
        <end position="4149"/>
    </location>
</feature>
<evidence type="ECO:0000313" key="11">
    <source>
        <dbReference type="WBParaSite" id="maker-uti_cns_0048008-snap-gene-0.7-mRNA-1"/>
    </source>
</evidence>
<feature type="transmembrane region" description="Helical" evidence="8">
    <location>
        <begin position="4593"/>
        <end position="4618"/>
    </location>
</feature>
<keyword evidence="4" id="KW-0809">Transit peptide</keyword>
<feature type="transmembrane region" description="Helical" evidence="8">
    <location>
        <begin position="2031"/>
        <end position="2049"/>
    </location>
</feature>
<feature type="transmembrane region" description="Helical" evidence="8">
    <location>
        <begin position="3887"/>
        <end position="3912"/>
    </location>
</feature>
<feature type="transmembrane region" description="Helical" evidence="8">
    <location>
        <begin position="3810"/>
        <end position="3828"/>
    </location>
</feature>
<feature type="compositionally biased region" description="Low complexity" evidence="7">
    <location>
        <begin position="5781"/>
        <end position="5796"/>
    </location>
</feature>
<dbReference type="InterPro" id="IPR007379">
    <property type="entry name" value="Tim44-like_dom"/>
</dbReference>
<feature type="transmembrane region" description="Helical" evidence="8">
    <location>
        <begin position="3387"/>
        <end position="3411"/>
    </location>
</feature>
<feature type="compositionally biased region" description="Basic and acidic residues" evidence="7">
    <location>
        <begin position="6112"/>
        <end position="6123"/>
    </location>
</feature>
<dbReference type="SUPFAM" id="SSF54427">
    <property type="entry name" value="NTF2-like"/>
    <property type="match status" value="1"/>
</dbReference>
<feature type="transmembrane region" description="Helical" evidence="8">
    <location>
        <begin position="2951"/>
        <end position="2969"/>
    </location>
</feature>
<feature type="compositionally biased region" description="Basic and acidic residues" evidence="7">
    <location>
        <begin position="6542"/>
        <end position="6553"/>
    </location>
</feature>
<feature type="transmembrane region" description="Helical" evidence="8">
    <location>
        <begin position="3150"/>
        <end position="3168"/>
    </location>
</feature>
<feature type="transmembrane region" description="Helical" evidence="8">
    <location>
        <begin position="4047"/>
        <end position="4065"/>
    </location>
</feature>
<feature type="transmembrane region" description="Helical" evidence="8">
    <location>
        <begin position="6"/>
        <end position="29"/>
    </location>
</feature>
<feature type="compositionally biased region" description="Low complexity" evidence="7">
    <location>
        <begin position="6383"/>
        <end position="6392"/>
    </location>
</feature>
<dbReference type="InterPro" id="IPR039544">
    <property type="entry name" value="Tim44-like"/>
</dbReference>
<evidence type="ECO:0000256" key="1">
    <source>
        <dbReference type="ARBA" id="ARBA00004273"/>
    </source>
</evidence>
<feature type="transmembrane region" description="Helical" evidence="8">
    <location>
        <begin position="5508"/>
        <end position="5528"/>
    </location>
</feature>
<feature type="transmembrane region" description="Helical" evidence="8">
    <location>
        <begin position="5229"/>
        <end position="5247"/>
    </location>
</feature>
<feature type="transmembrane region" description="Helical" evidence="8">
    <location>
        <begin position="5030"/>
        <end position="5048"/>
    </location>
</feature>
<feature type="transmembrane region" description="Helical" evidence="8">
    <location>
        <begin position="4992"/>
        <end position="5010"/>
    </location>
</feature>
<feature type="transmembrane region" description="Helical" evidence="8">
    <location>
        <begin position="2990"/>
        <end position="3015"/>
    </location>
</feature>
<feature type="transmembrane region" description="Helical" evidence="8">
    <location>
        <begin position="1358"/>
        <end position="1383"/>
    </location>
</feature>
<feature type="compositionally biased region" description="Low complexity" evidence="7">
    <location>
        <begin position="6554"/>
        <end position="6581"/>
    </location>
</feature>
<evidence type="ECO:0000256" key="7">
    <source>
        <dbReference type="SAM" id="MobiDB-lite"/>
    </source>
</evidence>
<feature type="region of interest" description="Disordered" evidence="7">
    <location>
        <begin position="6435"/>
        <end position="6581"/>
    </location>
</feature>
<feature type="transmembrane region" description="Helical" evidence="8">
    <location>
        <begin position="2453"/>
        <end position="2471"/>
    </location>
</feature>
<feature type="transmembrane region" description="Helical" evidence="8">
    <location>
        <begin position="1794"/>
        <end position="1812"/>
    </location>
</feature>
<sequence>HTAGRLVVVVGAGCCRLSFLSLAGIDASGRLSFSAAGDPGFLLVVLGVVRPVVVVVCCVVLTVVFGLWQAFNSALTLVALPGSVFSTTRTNLGSFGSSGNSTFSSSFGVSLFTCTYFSGLSSSATNTVTLANTVRRAALEHHLHQAGSLWQTVHLEGELGGTASLHWQSTTARQQGLFRSLGVNSFFSGSFSALVSASLGQLAALKQFHALAQATRAGRLVVVVGAGVVVVFPVAPGIDGIGKVSFSAAGDRGFLLVVLVLCASVVVVFVCCVVLTVVFGLWQAFNSALTLVALPGSVFSTTRTNLGSFGSSGIPHSLAPSASPCSLCTYFSGLSSSATNTVTSRTLSGVLLLSTTFIRLAVFGRRSHLEGELGGTASLHWQSTTARQQGLLSLLGCVNSFFSGSFSALVSASLGSSPLSKQFHALAQAHGRASCCCSRRRRCRCLSCRSWHRRHREGELLGGWRSRLPCLSCSVLCVRVVVVVCCVVLTVVFGLWQAFNSALTLVALPGSVFSTTRTNLGSFGSSGNSTFSSWLGLSAFLGSFGVSLFTCTYFSGLSSSATNTVTSRTLSGVLLFEHHLHQAGSLWQTVHLERHTAGRPSCCCSRRRRCRCLSCRSWHRRHREGELLGGWRSRLPACRARCCASRRGRRLLCRPNGSLRLVASLQLGSDALVALPGSVFSTTRTNLGSFGSSGNSTFSSWLGLSAFLGSFGVSLFTCTYFSGLSSSATNTVTSRTLSGVLLLSTTFIRLAVFGRRSTWKVSWVEPPRFTGSPLPLGSRASFRSLGVNSFFSGSFSALVSASLGSSPLSNSFTLLRRHTAGRLVVVVGAGVVVVFLRLSNRWQYLCAWLAEMRLSLRPQCSPSLAVLSTCSLSICQPLFVDFFWRVVLPVDFLLVMDGIGKVTFSPAACAPCSARLFLCCQSGSARSSRCRCRCRSTLRCCSRRLLLRHTLTSSVTLTGRLEPLLIRTSISREFVWSASVGSIPGRRDSNGSSPGCSALPTGVLSHLCDSLRLVGAHLDLGDPASLRAGLLRSMRTSVSPFLSGRPRLPGSSDFFSGSSLGLILRHALHLHNILSDEALLAVRWPFFVDVLVVDLPAVVVDFFWRVVLPVDFLLVMDGIGKVTFSPAGVPRVVRVVSVVNPAVSVFSLSLPMSYVTLTGRLEPLLIRTSIRSGVRLVGVSGIDSRSSRLNGSSPGCSALPTGVLSLLVTSVTDTFVIRFGLSALTLISATRLPSGSLLRSMRTSVSPFLSGRPRLPGSSDFFSGSSTLLSNAIFFCTLVVALVVVSTGALVVFAAAVLAVVGRFVDVLVVDLPAVVVDFFWRVVLPVDFLLVMDGIGKVTFSPAGVPRVVRVVSVVNPAVLGLLVVVADVVVLCVVVVAGFFLRHTLTSSVTLTGRLEPLLIRTSIRSGVRLVGVSGIDSRSSRLNGSSPGCSALPTGVLSLLVTSVTDTFVIRFGLSALTLISATRLPSGSLLRSMRTSVSPFLSGRPRLPGSSDFFSGSSTLLSNAIFFLHTRRRLVVVVSTGALVVFAAAVLAVRWPCFVDVLVVDLPAVVVDFFWRVVLPVDFLLVMDGIGKVTFSPAGVPRVVRVVSVVNPAVLGLLVVVADVVVLCVVVVAGFFLRHTLTSSVTLTGRLEPLLIRTSIRSGVRLVGVSGIDSRSSRLNGSSPGCSALPTGVLSLLVTSVTDTFVIRFGLSALTLISATRLPSGSLLRSMRTSVSPFLSGRPRLPGSSDFFSGSSTLLSNAIFFLHTRRRLVVVVSTGALVVFAAAVLAVVGRFVDVLVVDLPAVVVDFFWRVVLPVDFLLVMDGIGKVTFSPAGVPRVVRVVSVVNPAVLGLLVVVADVVVLCVVVVAGFFLRHTLTSSVTLTGRLEPLLIRTSIRSGVRLVGVSGIDSRSSRLNGSSPGCSALPTGVLSLLVTSVTDTFVIRFGLSALTLISATRLPSGSLLRSMRTSVSPFLSGRPRLPGSSDFFSGSSTLLSNAIFFLHTRRRLVVVVSTGALVVFAAAVLAVVGRFVDVLVVDLPAVVVDFFWRVVLPVDFLLVMDGIGKVTFSPAGVPRVVRVVSVVNPAVLGLLVVVADVVVLCVVRHPDGRLEPLLIRTSIRSGVRLVGVSGIDSRSSRLNGSSPGCSALPTGVLSLLVTSVTDTFVIRFGLSALTLISATRLPSGSLLRSMRTSVSPFLSGRPRLPGSSDFFSGSSTLLSNAIFFLHTRRRLVVVVSTGALVVFAAAVLAVVGRFVDVLVVDLPAVVVDFFWRVVLPVDFLLVMDGIGKVTFSPAGVPRVVRVVSVVNPAVLGLLVVVADVVVLCVVVVAGFFLRHTLTSSVTLTGRLEPLLIRTSIRSGVRLVGVSGIDSRSSRLNGSSPGCSALPTGVLSLLVTSVTDTFVIRFGLSALTLISATRLPSGSLLRSMRTSVSPFLSGRPRLPGSSDFFSGSSTLLSNAIFFLHTRRRLVVVVSTGALVVFAAAVLAVVGRFVDVLVVDLPAVVVDFFWRVVLPVDFLLVMDGIGKVTFSPAGVPRVVRVVSVVNPAVLGLLVVVADVVVLCVVRHPDGRLEPLLIRTSIRSGVRLVGVSGIDSRSSRLNGSSPGCSALPTGVLSLLVTSVTDTFVIRFGLSALTLISATRLPSGSLLRSMRTSVSPFLSGRPRLPGSSDFFSGSSTLLSNAIFFLHTRRRLVVVVSTGALVVFAAAVLAVVGRFVDVLVVDLPAVVVDFFWRVVLPVDFLLVMDGIGKVTFSPAGVPRVVRVVSVVNPAVLGLLVVVADVVVLCVVVVAGFFLRHTLTSSVTLTGRLEPLLIRTSIRSGVRLVGVSGIDSRSSRLNGSSPGCSALPTGVLSLLVTSVTDTFVIRFGLSALTLISATRLPSGSLLRSMRTSVSPFLSGRPRLPGSSDFFSGSSTLLSNAIFFLHTRRRLVVVVSTGALVVFAAAVLAVVGRFVDVLVVDLPAVVVDFFWRVVLPVDFLLVMDGIGKVTFSPAGVPRVVRVVSVVNPAVLGLLVVVADVVVLCVVVVAGFFLRHTLTSSVTLTGRLEPLLIRTSIRSGVRLVGVSGIDSRSSRLNGSSPGCSALPTGVLSLLVTSVTDTFVIRFGLSALTLISATRLPSGSLLRSMRTSVSPFLSGRPRLPGSSDFFSGSSTLLSNAIFFLHTRRRLVVVVSTGALVVFAAAVLAVVGRFVDVLVVDLPAVVVDFFWRVVLPVDFLLVMDGIGKVTFSPAGVPRVVRVVSVVNPAVLGLLVVVADVVVLCVVVVAGFFLRHTLTSSVTLTGRLEPLLIRTSIRSGVRLVGVSGIDSRSSRLNGSSPGCSALPTGVLSLLVTSVTDTFVIRFGLSALTLISATRLPSGSLLRSMRTSVSPFLSGRPRLPGSSDFFSGSSTLLSNAIFFLHTRRRLVVVVSTGALVVFAAAVLAVVGRFVDVLVVDLPAVVVDFFWRVVLPVDFLLVMDGIGKVTFSPAGVPRVVRVVSVVNPAVLGLLVVVADVVVLCVVVVAGFFLRHTLTSSVTLTVGSSSGRRQWDRFQVVATQRLVAWLFSLANRSSLVVGHFCHRHLCDSLRLVGAHLDLGDPASLRQPAQVNADQRVTLSEWQAASTWKQRLLLWLVGSFCGTRSQVQLGASLRPQCCRWRVDPVDLSRVVRPLLVMDASGRSPFRRPVCRVVRFCCQRVLLLCCSSYSGRSRRLLLETHLDLQRHPDGRLEPLLIRTSIRSGVRLVGVSGIDSRSSRLNGSSPGCSALPTGVLSLLVTSVTDTFVIRFGLSALTLISATRLPSGSLLRSMRTSVSPFLSGRPRLPGSSDFFSGSSTLLSNAIFFLHTRRRLVVVVSTGALVVFAAAVLAVVGRFVDVLVVDLPAVVVDFFWRVVLPVDFLLVMDGIGKVTFSPAGVPRVVRVVSVVNPAVLGLLVVVADVVVLCVVVVAGFFLRHTLTSSVTLTGRLEPLLIRTSIRSGVRLVGVSGIDSRSSRLNGSSPGCSALPTGVLSLLVTSVTDTFVIRFGLSALTLISATRLPSGSLLRSMRTSVSPFLSGRPRLPGSSDFFSGSSTLLSNAIFFLHTRRRLVVVVSTGALVVFAAAVLAVVGRFVDVLVVDLPAVVVDFFWRVVLPVDFLLVMDGIGKVTFSPAGVPRVVRVVSVVNPAVLGLLVVVADVVVLCVVVVAGFFLRHTLTSSVTLTGRLEPLLIRTSIRSGVRLVGVSGIDSRSSRLNGSSPGCSALPTGVLSLLVTSVTDTFVIRFGLSALTLISATRLPSGSLLRSMRTSVSPFLSGRPRLPGSSDFFSGSSTLLSNAIFFLHTRRRLVVVVSTGALVVFAAAVLAVVGRFVDVLVVDLPAVVVDFFWRVVLPVDFLLVMDGIGKVTFSPAVRVVSVVNPAVLGLLVVVADVVVLCVVVVAGFFLRHTLTSSVTLTGRLEPLLIRTSIRSGVRLVGVSGIDSRSSRLNGSSPGCSALPTGVLSLLVTSVTDTFVIRFGLSALTLISATRLPSGSLLRSMRTSVSPFLSGRPRLPGSSDFFSGSSTLLSNAIFFLHTRRRLVVVVSTGALVVFAAAVLAVVGRFVDVLVVDLPAVVVDFFWRVVLPVDFLLVMDGIGKVTFSPAGVPRVVRVVSVVNPAVLGLLVVVADVVVLCVVVVAGFFLRHTLTSSVTLTGRLEPLLIRTSIRSGVRLVGVSGIDSRSSRLNGSSPGCSALPTGVLSLLVTSVTDTFVIRFGLSALTLISATRLPSGSLLRSMRTSVSPFLSGRPRLPGSSDFFSGSSTKHVTVERHLLLAHSSSLGGCSQHRGLGCFAAAVLAVVGRFVDVLVVDLPAVVVDFFWRVVLPVDFLLVMDGIGKVTFSPAGVPRVVRVVSVVNPAVLGLLVVVADVVVLCVVVVAGFFLRHTLTSSVTLTGRLEPLLIRTSIRSGVRLVGVSGIDSRSSRLNGSSPGCSALPTGVLSLLVTSVTDTFVIRFGLSALTLISATRLPSGSLLRSMRTSVSPFLSGRPRLPGSSDFFSGSSTLLSNAIFFLHTRRRLVVVVSTGALVVFAAAVLAVVGRFVDVLVVDLPAVVVDFFWRVVLPVDFLLVMDGIGKVTFSPAGVPRVVRVVSVVNPAVLGLLVVVADVVVLCVVVVAGFFLRHTLTSSVTLTGRLEPLLIRTSIRSGVRLVGVSGIDSRSSRLNGSSPGCSALPTGVLSLLVTSVTDTFVIRFGLSALTLISATRLPSGSLLRSMRTSVSPFLSGRPRLPGSSDFFSGSSTLLSNAIFFLHTRRRLVVVVSTGALVVFAAAVLAVVGRFVDVLVVDLPAVVVDFFWRVVLPVDFLLVMDGIGKVTFSPAGVPRVVRVVSVVNPAVLGLLVVVADVVVLCVVVVAGFFLRHTLTSSVTLTGRLEPLLIRTSIRSGVRLVGVSGIDSRSSRLNGSSPGCSALPTGVLSLLVTSVTDTFVIRFGLSALTLISATRLPSGSLLRSMRTSVSPFLSGRPRLPGSSDFFSGSSTKHVTVERHLLLAHSSSLGGCSQHRGLGCFAAAVLAVVGRFVGSSVVVAESGKEPLQAIFFCFGSFFVTGCFLTWISIDILIGSFEYSTALYSFVGLLIVIVVVSCQVLLELAYKRIAFSPLRWLDWICSSTELTRTAEPAGESRNSNTVPPLLSKYGRLRESSSSARALVVAPVAQFSSSESSVELPRRHWCLPSQTSDLAIHRLDRRHFSLNAGQPSANWSLPQDISSEPSLQSGTPSHTFDLCRQAPEFRQANECPALHIGSVSEDKWALELAAAGVGGALGTIKAADRQSTVMLSPAHSSAAAAIRLHRPSQLAASFTVRRHRQASRRQASCRNSSRSSFSTDRQRPKGPLWSRTLVVLGLGYWLGVVALQRPTASEFVRAKRQQAARRSIIVSGVAVEVAAEAADWLAATGAGGVDYGFTSVPHDRHAESQKVQTAERRGGRQHDSLAVDVTQAGDNPALQNADLVAASQPDFHQAGADGRPAAAAGDAARGHAKLRQLQQPRLPRAGVVTKRPTVEADVVAVAECPTAAAAAGVRGALRGGAVQPAPAGADAAGTLGGVGAQSKTGAASGAGDQGCKRKSRIVPELRQQSPVDLVAGPGAQSHGIECDVADAVSVSSRLAVAQERLQILSPGASLKLAAVLEQVVACAHSLPRDGRPFGSTSRRDGLHQIGASNGQGIGSSAAPPRPQIVLARAVVATAEAAQATGSTEAPAGRQLDCTTVEVNAQQVGNAQPDIVAGDAMQKKAEADTKLLAAISQLDDKVARFAVGGRPMVVIVSVVNEADLLSVKGDNLAGGGQAHSAAVGAGAAPVVVAKAGTVRSSSYERGALYSTAGASSNSAQFWLLATGGSELMNLPQLNYIMLTVTIPNEYPGIWFLYAGFSFTVSKAASIPGLAVLGEALAAVVDPVAMTTRTLGLLNATPAAVQQARRSAGAQRRQGAHQRRQATEGGAAVGAPTVAQAEDSTTWRGAAPAAAIAVPASAAQQEPPGCCAAAEPATSTKGSRRQLRASRPSGRSRRPQGPRFAGRTLRRFAAVRPSRGAGGGRSPAHQPPVRPVEDAAAAADDDSSSRARKPSSDQRRWSPVPDRCSECCRPESKLRSSSGTEAGRRSSSSSPSESPPRRSSATVRLLFRPSVSSCTTRTLRPRMLTRVSVGQRGTPRKWMTISCARLAVLFPKAKFLQRVLGCSVLAAVSAANGANFDSPVEHLGGEAGQCGFTARPELAGPSAPEVQQVGEPSLQAVAPLRLGVLWRPGCPAVLASSDLLKAAAAACSSESAAAAECTAALRSARHSDTSDWMRCRIRNVSRLFFTKKKMLASFTILYWTSRKSASCSSRLHTMAHMSVFSTRLPKLVAEPTCRRAVNTNTNWAMAVVQASSSRVMMLLLVFSESSLKYSYSSRMSADMPIADFCSLLICCRGSTQRPMMSTRSIISSIRMRVSAWKLSPVSNPNSHCELGDDAFNWQQRQRHNENPVQAVLLNWIGLQYAQSTVKHHHEPGYRGLISETREIRNRVSKVTWCHLLKVQKLRLDRMSWSELIGRPTSIRAFILMRRLVSWCRNNHLRWTSWGLQMLRLASAVILLILCLLILWTVAPLVAVGQPQSSRRQISWGHQSSTLAMLNHELSLDWSGLWAHPNQIASPPCSGIDSGWRSLLPHIMMSGDAGLDPLGRPVLTKSAGLPSVQKNTASSGLASGSVKCALAVPRHALAKCPCFPHLWQAAFKARHSDTTLFLVSWLNGRAIRRILISCSAGSARSSLNFSNSQTMACSRNLARVQKTDLHAAVDHVQTVRSGQADAGPGLDDWRSGIADHNNAQPVGQGQPGKGGHLAGHEDHKRHHRAVPIAVNNESQLVQPGPHVLRIDRQLTKSPLALGNDLGQADYAALHAVHAFHLRGVRLAHYMLLGYYQNLEQDARLKNTADKVRDSLNTVAQQEYLQKAAKGVKDAAGQLSKSAEMLADSDLVRRARTSAAAVSREIEGDLSLKVYRSPTVLMTRQEVSGIATDSSSSGTAPPPEANPHEQGVVLHRDSKWAQAWTNFKDSNPYMQKLFDMRSQYQESENPIARGGRFVSERFSSLFGSLFTDSDFSQGGKRNRSTGAQLYPERFRHPLPPSFAANNRVLESWCYEGQFKRLEQQSKTLKQHGCRSESRLLDLSYPEVLQAKVVDQGPVLVISFTAQHIECVRDSAGKVVEGDPDKILRVTHVWALCRDQAELNPRAAWRVMEIHCLPSEQWI</sequence>
<feature type="transmembrane region" description="Helical" evidence="8">
    <location>
        <begin position="2913"/>
        <end position="2931"/>
    </location>
</feature>
<keyword evidence="5" id="KW-0496">Mitochondrion</keyword>
<feature type="transmembrane region" description="Helical" evidence="8">
    <location>
        <begin position="3227"/>
        <end position="3252"/>
    </location>
</feature>
<dbReference type="GO" id="GO:0030150">
    <property type="term" value="P:protein import into mitochondrial matrix"/>
    <property type="evidence" value="ECO:0007669"/>
    <property type="project" value="TreeGrafter"/>
</dbReference>
<feature type="domain" description="Tim44-like" evidence="9">
    <location>
        <begin position="7536"/>
        <end position="7676"/>
    </location>
</feature>
<dbReference type="Proteomes" id="UP000095280">
    <property type="component" value="Unplaced"/>
</dbReference>
<evidence type="ECO:0000256" key="6">
    <source>
        <dbReference type="ARBA" id="ARBA00023136"/>
    </source>
</evidence>
<feature type="region of interest" description="Disordered" evidence="7">
    <location>
        <begin position="6112"/>
        <end position="6139"/>
    </location>
</feature>
<feature type="transmembrane region" description="Helical" evidence="8">
    <location>
        <begin position="4317"/>
        <end position="4336"/>
    </location>
</feature>
<feature type="transmembrane region" description="Helical" evidence="8">
    <location>
        <begin position="2254"/>
        <end position="2272"/>
    </location>
</feature>
<comment type="subcellular location">
    <subcellularLocation>
        <location evidence="1">Mitochondrion inner membrane</location>
    </subcellularLocation>
</comment>
<dbReference type="WBParaSite" id="maker-uti_cns_0048008-snap-gene-0.7-mRNA-1">
    <property type="protein sequence ID" value="maker-uti_cns_0048008-snap-gene-0.7-mRNA-1"/>
    <property type="gene ID" value="maker-uti_cns_0048008-snap-gene-0.7"/>
</dbReference>
<feature type="transmembrane region" description="Helical" evidence="8">
    <location>
        <begin position="3188"/>
        <end position="3206"/>
    </location>
</feature>
<feature type="region of interest" description="Disordered" evidence="7">
    <location>
        <begin position="7263"/>
        <end position="7288"/>
    </location>
</feature>
<feature type="transmembrane region" description="Helical" evidence="8">
    <location>
        <begin position="2676"/>
        <end position="2694"/>
    </location>
</feature>
<evidence type="ECO:0000313" key="10">
    <source>
        <dbReference type="Proteomes" id="UP000095280"/>
    </source>
</evidence>
<dbReference type="InterPro" id="IPR032710">
    <property type="entry name" value="NTF2-like_dom_sf"/>
</dbReference>
<feature type="transmembrane region" description="Helical" evidence="8">
    <location>
        <begin position="4085"/>
        <end position="4103"/>
    </location>
</feature>
<feature type="transmembrane region" description="Helical" evidence="8">
    <location>
        <begin position="2491"/>
        <end position="2509"/>
    </location>
</feature>
<feature type="transmembrane region" description="Helical" evidence="8">
    <location>
        <begin position="1596"/>
        <end position="1621"/>
    </location>
</feature>
<dbReference type="GO" id="GO:0051087">
    <property type="term" value="F:protein-folding chaperone binding"/>
    <property type="evidence" value="ECO:0007669"/>
    <property type="project" value="TreeGrafter"/>
</dbReference>
<feature type="transmembrane region" description="Helical" evidence="8">
    <location>
        <begin position="5540"/>
        <end position="5564"/>
    </location>
</feature>
<evidence type="ECO:0000256" key="8">
    <source>
        <dbReference type="SAM" id="Phobius"/>
    </source>
</evidence>
<feature type="transmembrane region" description="Helical" evidence="8">
    <location>
        <begin position="2521"/>
        <end position="2545"/>
    </location>
</feature>
<feature type="transmembrane region" description="Helical" evidence="8">
    <location>
        <begin position="3848"/>
        <end position="3866"/>
    </location>
</feature>
<keyword evidence="6 8" id="KW-0472">Membrane</keyword>
<feature type="region of interest" description="Disordered" evidence="7">
    <location>
        <begin position="7449"/>
        <end position="7471"/>
    </location>
</feature>
<feature type="region of interest" description="Disordered" evidence="7">
    <location>
        <begin position="5772"/>
        <end position="5802"/>
    </location>
</feature>
<feature type="compositionally biased region" description="Polar residues" evidence="7">
    <location>
        <begin position="7449"/>
        <end position="7460"/>
    </location>
</feature>
<feature type="transmembrane region" description="Helical" evidence="8">
    <location>
        <begin position="2061"/>
        <end position="2085"/>
    </location>
</feature>
<feature type="transmembrane region" description="Helical" evidence="8">
    <location>
        <begin position="5069"/>
        <end position="5094"/>
    </location>
</feature>
<dbReference type="Pfam" id="PF04280">
    <property type="entry name" value="Tim44"/>
    <property type="match status" value="1"/>
</dbReference>
<dbReference type="GO" id="GO:0005743">
    <property type="term" value="C:mitochondrial inner membrane"/>
    <property type="evidence" value="ECO:0007669"/>
    <property type="project" value="UniProtKB-SubCell"/>
</dbReference>
<feature type="transmembrane region" description="Helical" evidence="8">
    <location>
        <begin position="1993"/>
        <end position="2011"/>
    </location>
</feature>
<feature type="transmembrane region" description="Helical" evidence="8">
    <location>
        <begin position="41"/>
        <end position="68"/>
    </location>
</feature>
<evidence type="ECO:0000256" key="5">
    <source>
        <dbReference type="ARBA" id="ARBA00023128"/>
    </source>
</evidence>
<feature type="transmembrane region" description="Helical" evidence="8">
    <location>
        <begin position="217"/>
        <end position="235"/>
    </location>
</feature>
<organism evidence="10 11">
    <name type="scientific">Macrostomum lignano</name>
    <dbReference type="NCBI Taxonomy" id="282301"/>
    <lineage>
        <taxon>Eukaryota</taxon>
        <taxon>Metazoa</taxon>
        <taxon>Spiralia</taxon>
        <taxon>Lophotrochozoa</taxon>
        <taxon>Platyhelminthes</taxon>
        <taxon>Rhabditophora</taxon>
        <taxon>Macrostomorpha</taxon>
        <taxon>Macrostomida</taxon>
        <taxon>Macrostomidae</taxon>
        <taxon>Macrostomum</taxon>
    </lineage>
</organism>
<dbReference type="Gene3D" id="3.10.450.240">
    <property type="match status" value="1"/>
</dbReference>
<evidence type="ECO:0000259" key="9">
    <source>
        <dbReference type="SMART" id="SM00978"/>
    </source>
</evidence>